<organism evidence="1 2">
    <name type="scientific">Racocetra fulgida</name>
    <dbReference type="NCBI Taxonomy" id="60492"/>
    <lineage>
        <taxon>Eukaryota</taxon>
        <taxon>Fungi</taxon>
        <taxon>Fungi incertae sedis</taxon>
        <taxon>Mucoromycota</taxon>
        <taxon>Glomeromycotina</taxon>
        <taxon>Glomeromycetes</taxon>
        <taxon>Diversisporales</taxon>
        <taxon>Gigasporaceae</taxon>
        <taxon>Racocetra</taxon>
    </lineage>
</organism>
<gene>
    <name evidence="1" type="ORF">RFULGI_LOCUS12675</name>
</gene>
<comment type="caution">
    <text evidence="1">The sequence shown here is derived from an EMBL/GenBank/DDBJ whole genome shotgun (WGS) entry which is preliminary data.</text>
</comment>
<keyword evidence="2" id="KW-1185">Reference proteome</keyword>
<dbReference type="EMBL" id="CAJVPZ010031147">
    <property type="protein sequence ID" value="CAG8738537.1"/>
    <property type="molecule type" value="Genomic_DNA"/>
</dbReference>
<evidence type="ECO:0000313" key="2">
    <source>
        <dbReference type="Proteomes" id="UP000789396"/>
    </source>
</evidence>
<name>A0A9N9IKH8_9GLOM</name>
<reference evidence="1" key="1">
    <citation type="submission" date="2021-06" db="EMBL/GenBank/DDBJ databases">
        <authorList>
            <person name="Kallberg Y."/>
            <person name="Tangrot J."/>
            <person name="Rosling A."/>
        </authorList>
    </citation>
    <scope>NUCLEOTIDE SEQUENCE</scope>
    <source>
        <strain evidence="1">IN212</strain>
    </source>
</reference>
<feature type="non-terminal residue" evidence="1">
    <location>
        <position position="1"/>
    </location>
</feature>
<dbReference type="OrthoDB" id="2420179at2759"/>
<evidence type="ECO:0000313" key="1">
    <source>
        <dbReference type="EMBL" id="CAG8738537.1"/>
    </source>
</evidence>
<feature type="non-terminal residue" evidence="1">
    <location>
        <position position="59"/>
    </location>
</feature>
<dbReference type="Proteomes" id="UP000789396">
    <property type="component" value="Unassembled WGS sequence"/>
</dbReference>
<protein>
    <submittedName>
        <fullName evidence="1">9178_t:CDS:1</fullName>
    </submittedName>
</protein>
<sequence>LLQGNDLIGVKRHVSRENATDENLDIANISCYHHITNTLFDNIFTAPTITQQNNISKEY</sequence>
<proteinExistence type="predicted"/>
<accession>A0A9N9IKH8</accession>
<dbReference type="AlphaFoldDB" id="A0A9N9IKH8"/>